<protein>
    <recommendedName>
        <fullName evidence="5">RxLR effector protein</fullName>
    </recommendedName>
</protein>
<dbReference type="EnsemblProtists" id="Phyra86033">
    <property type="protein sequence ID" value="Phyra86033"/>
    <property type="gene ID" value="Phyra86033"/>
</dbReference>
<comment type="similarity">
    <text evidence="2 5">Belongs to the RxLR effector family.</text>
</comment>
<evidence type="ECO:0000313" key="6">
    <source>
        <dbReference type="EnsemblProtists" id="Phyra86033"/>
    </source>
</evidence>
<keyword evidence="3 5" id="KW-0964">Secreted</keyword>
<evidence type="ECO:0000313" key="7">
    <source>
        <dbReference type="Proteomes" id="UP000005238"/>
    </source>
</evidence>
<comment type="domain">
    <text evidence="5">The RxLR-dEER motif acts to carry the protein into the host cell cytoplasm through binding to cell surface phosphatidylinositol-3-phosphate.</text>
</comment>
<sequence>MRLYYFLLLVTVAFLSSVDAASATTSSKFLPGDQVDSVGERLLRTETAVDKDDSSEERGFVLPGFAQNVAKLAKSRVQNVQARVKQFRVESKFRSLELHTKSPLSSPELKKWADSVAKLYKNDPEKTANSMLTTLTKYYDENTVTRWVQAAKGSLQVGTYAHNLQALQFTKWMDEGLDVAGLQKKLITTATKSDNHRDKLIVQAFAGFIKRNAAVVTP</sequence>
<reference evidence="7" key="1">
    <citation type="journal article" date="2006" name="Science">
        <title>Phytophthora genome sequences uncover evolutionary origins and mechanisms of pathogenesis.</title>
        <authorList>
            <person name="Tyler B.M."/>
            <person name="Tripathy S."/>
            <person name="Zhang X."/>
            <person name="Dehal P."/>
            <person name="Jiang R.H."/>
            <person name="Aerts A."/>
            <person name="Arredondo F.D."/>
            <person name="Baxter L."/>
            <person name="Bensasson D."/>
            <person name="Beynon J.L."/>
            <person name="Chapman J."/>
            <person name="Damasceno C.M."/>
            <person name="Dorrance A.E."/>
            <person name="Dou D."/>
            <person name="Dickerman A.W."/>
            <person name="Dubchak I.L."/>
            <person name="Garbelotto M."/>
            <person name="Gijzen M."/>
            <person name="Gordon S.G."/>
            <person name="Govers F."/>
            <person name="Grunwald N.J."/>
            <person name="Huang W."/>
            <person name="Ivors K.L."/>
            <person name="Jones R.W."/>
            <person name="Kamoun S."/>
            <person name="Krampis K."/>
            <person name="Lamour K.H."/>
            <person name="Lee M.K."/>
            <person name="McDonald W.H."/>
            <person name="Medina M."/>
            <person name="Meijer H.J."/>
            <person name="Nordberg E.K."/>
            <person name="Maclean D.J."/>
            <person name="Ospina-Giraldo M.D."/>
            <person name="Morris P.F."/>
            <person name="Phuntumart V."/>
            <person name="Putnam N.H."/>
            <person name="Rash S."/>
            <person name="Rose J.K."/>
            <person name="Sakihama Y."/>
            <person name="Salamov A.A."/>
            <person name="Savidor A."/>
            <person name="Scheuring C.F."/>
            <person name="Smith B.M."/>
            <person name="Sobral B.W."/>
            <person name="Terry A."/>
            <person name="Torto-Alalibo T.A."/>
            <person name="Win J."/>
            <person name="Xu Z."/>
            <person name="Zhang H."/>
            <person name="Grigoriev I.V."/>
            <person name="Rokhsar D.S."/>
            <person name="Boore J.L."/>
        </authorList>
    </citation>
    <scope>NUCLEOTIDE SEQUENCE [LARGE SCALE GENOMIC DNA]</scope>
    <source>
        <strain evidence="7">Pr102</strain>
    </source>
</reference>
<organism evidence="6 7">
    <name type="scientific">Phytophthora ramorum</name>
    <name type="common">Sudden oak death agent</name>
    <dbReference type="NCBI Taxonomy" id="164328"/>
    <lineage>
        <taxon>Eukaryota</taxon>
        <taxon>Sar</taxon>
        <taxon>Stramenopiles</taxon>
        <taxon>Oomycota</taxon>
        <taxon>Peronosporomycetes</taxon>
        <taxon>Peronosporales</taxon>
        <taxon>Peronosporaceae</taxon>
        <taxon>Phytophthora</taxon>
    </lineage>
</organism>
<comment type="function">
    <text evidence="5">Effector that suppresses plant defense responses during pathogen infection.</text>
</comment>
<dbReference type="Proteomes" id="UP000005238">
    <property type="component" value="Unassembled WGS sequence"/>
</dbReference>
<dbReference type="AlphaFoldDB" id="H3H5V0"/>
<dbReference type="InParanoid" id="H3H5V0"/>
<reference evidence="6" key="2">
    <citation type="submission" date="2015-06" db="UniProtKB">
        <authorList>
            <consortium name="EnsemblProtists"/>
        </authorList>
    </citation>
    <scope>IDENTIFICATION</scope>
    <source>
        <strain evidence="6">Pr102</strain>
    </source>
</reference>
<dbReference type="RefSeq" id="XP_067750711.1">
    <property type="nucleotide sequence ID" value="XM_067895951.1"/>
</dbReference>
<dbReference type="EMBL" id="DS566420">
    <property type="status" value="NOT_ANNOTATED_CDS"/>
    <property type="molecule type" value="Genomic_DNA"/>
</dbReference>
<keyword evidence="7" id="KW-1185">Reference proteome</keyword>
<proteinExistence type="inferred from homology"/>
<dbReference type="VEuPathDB" id="FungiDB:KRP22_10267"/>
<evidence type="ECO:0000256" key="1">
    <source>
        <dbReference type="ARBA" id="ARBA00004613"/>
    </source>
</evidence>
<evidence type="ECO:0000256" key="4">
    <source>
        <dbReference type="ARBA" id="ARBA00022729"/>
    </source>
</evidence>
<evidence type="ECO:0000256" key="5">
    <source>
        <dbReference type="RuleBase" id="RU367124"/>
    </source>
</evidence>
<dbReference type="Pfam" id="PF16810">
    <property type="entry name" value="RXLR"/>
    <property type="match status" value="1"/>
</dbReference>
<dbReference type="OMA" id="IMTRYYG"/>
<evidence type="ECO:0000256" key="2">
    <source>
        <dbReference type="ARBA" id="ARBA00010400"/>
    </source>
</evidence>
<name>H3H5V0_PHYRM</name>
<evidence type="ECO:0000256" key="3">
    <source>
        <dbReference type="ARBA" id="ARBA00022525"/>
    </source>
</evidence>
<dbReference type="GeneID" id="94222015"/>
<dbReference type="InterPro" id="IPR031825">
    <property type="entry name" value="RXLR"/>
</dbReference>
<dbReference type="HOGENOM" id="CLU_1269112_0_0_1"/>
<accession>H3H5V0</accession>
<keyword evidence="4 5" id="KW-0732">Signal</keyword>
<feature type="signal peptide" evidence="5">
    <location>
        <begin position="1"/>
        <end position="23"/>
    </location>
</feature>
<comment type="subcellular location">
    <subcellularLocation>
        <location evidence="1 5">Secreted</location>
    </subcellularLocation>
</comment>
<feature type="chain" id="PRO_5044967741" description="RxLR effector protein" evidence="5">
    <location>
        <begin position="24"/>
        <end position="218"/>
    </location>
</feature>
<dbReference type="VEuPathDB" id="FungiDB:KRP23_156"/>